<dbReference type="InterPro" id="IPR012677">
    <property type="entry name" value="Nucleotide-bd_a/b_plait_sf"/>
</dbReference>
<sequence length="90" mass="9311">MSRVRVESLSGATTNESLRAAFSGFGTIIDSSLASTVGYVTFASPEAATAAITTMNDEVVDGNRVQVIRAPEQLGGEDSIQEVPYGGSVV</sequence>
<dbReference type="SMART" id="SM00360">
    <property type="entry name" value="RRM"/>
    <property type="match status" value="1"/>
</dbReference>
<dbReference type="GO" id="GO:0003723">
    <property type="term" value="F:RNA binding"/>
    <property type="evidence" value="ECO:0007669"/>
    <property type="project" value="UniProtKB-UniRule"/>
</dbReference>
<dbReference type="EMBL" id="JH711576">
    <property type="protein sequence ID" value="EIW82586.1"/>
    <property type="molecule type" value="Genomic_DNA"/>
</dbReference>
<evidence type="ECO:0000256" key="1">
    <source>
        <dbReference type="ARBA" id="ARBA00022884"/>
    </source>
</evidence>
<dbReference type="SUPFAM" id="SSF54928">
    <property type="entry name" value="RNA-binding domain, RBD"/>
    <property type="match status" value="1"/>
</dbReference>
<dbReference type="Gene3D" id="3.30.70.330">
    <property type="match status" value="1"/>
</dbReference>
<proteinExistence type="predicted"/>
<accession>A0A5M3MU07</accession>
<dbReference type="PROSITE" id="PS50102">
    <property type="entry name" value="RRM"/>
    <property type="match status" value="1"/>
</dbReference>
<evidence type="ECO:0000256" key="2">
    <source>
        <dbReference type="PROSITE-ProRule" id="PRU00176"/>
    </source>
</evidence>
<evidence type="ECO:0000259" key="3">
    <source>
        <dbReference type="PROSITE" id="PS50102"/>
    </source>
</evidence>
<reference evidence="5" key="1">
    <citation type="journal article" date="2012" name="Science">
        <title>The Paleozoic origin of enzymatic lignin decomposition reconstructed from 31 fungal genomes.</title>
        <authorList>
            <person name="Floudas D."/>
            <person name="Binder M."/>
            <person name="Riley R."/>
            <person name="Barry K."/>
            <person name="Blanchette R.A."/>
            <person name="Henrissat B."/>
            <person name="Martinez A.T."/>
            <person name="Otillar R."/>
            <person name="Spatafora J.W."/>
            <person name="Yadav J.S."/>
            <person name="Aerts A."/>
            <person name="Benoit I."/>
            <person name="Boyd A."/>
            <person name="Carlson A."/>
            <person name="Copeland A."/>
            <person name="Coutinho P.M."/>
            <person name="de Vries R.P."/>
            <person name="Ferreira P."/>
            <person name="Findley K."/>
            <person name="Foster B."/>
            <person name="Gaskell J."/>
            <person name="Glotzer D."/>
            <person name="Gorecki P."/>
            <person name="Heitman J."/>
            <person name="Hesse C."/>
            <person name="Hori C."/>
            <person name="Igarashi K."/>
            <person name="Jurgens J.A."/>
            <person name="Kallen N."/>
            <person name="Kersten P."/>
            <person name="Kohler A."/>
            <person name="Kuees U."/>
            <person name="Kumar T.K.A."/>
            <person name="Kuo A."/>
            <person name="LaButti K."/>
            <person name="Larrondo L.F."/>
            <person name="Lindquist E."/>
            <person name="Ling A."/>
            <person name="Lombard V."/>
            <person name="Lucas S."/>
            <person name="Lundell T."/>
            <person name="Martin R."/>
            <person name="McLaughlin D.J."/>
            <person name="Morgenstern I."/>
            <person name="Morin E."/>
            <person name="Murat C."/>
            <person name="Nagy L.G."/>
            <person name="Nolan M."/>
            <person name="Ohm R.A."/>
            <person name="Patyshakuliyeva A."/>
            <person name="Rokas A."/>
            <person name="Ruiz-Duenas F.J."/>
            <person name="Sabat G."/>
            <person name="Salamov A."/>
            <person name="Samejima M."/>
            <person name="Schmutz J."/>
            <person name="Slot J.C."/>
            <person name="St John F."/>
            <person name="Stenlid J."/>
            <person name="Sun H."/>
            <person name="Sun S."/>
            <person name="Syed K."/>
            <person name="Tsang A."/>
            <person name="Wiebenga A."/>
            <person name="Young D."/>
            <person name="Pisabarro A."/>
            <person name="Eastwood D.C."/>
            <person name="Martin F."/>
            <person name="Cullen D."/>
            <person name="Grigoriev I.V."/>
            <person name="Hibbett D.S."/>
        </authorList>
    </citation>
    <scope>NUCLEOTIDE SEQUENCE [LARGE SCALE GENOMIC DNA]</scope>
    <source>
        <strain evidence="5">RWD-64-598 SS2</strain>
    </source>
</reference>
<dbReference type="Proteomes" id="UP000053558">
    <property type="component" value="Unassembled WGS sequence"/>
</dbReference>
<gene>
    <name evidence="4" type="ORF">CONPUDRAFT_151660</name>
</gene>
<dbReference type="GeneID" id="19202898"/>
<dbReference type="Pfam" id="PF00076">
    <property type="entry name" value="RRM_1"/>
    <property type="match status" value="1"/>
</dbReference>
<dbReference type="OrthoDB" id="407442at2759"/>
<dbReference type="GO" id="GO:0005634">
    <property type="term" value="C:nucleus"/>
    <property type="evidence" value="ECO:0007669"/>
    <property type="project" value="TreeGrafter"/>
</dbReference>
<organism evidence="4 5">
    <name type="scientific">Coniophora puteana (strain RWD-64-598)</name>
    <name type="common">Brown rot fungus</name>
    <dbReference type="NCBI Taxonomy" id="741705"/>
    <lineage>
        <taxon>Eukaryota</taxon>
        <taxon>Fungi</taxon>
        <taxon>Dikarya</taxon>
        <taxon>Basidiomycota</taxon>
        <taxon>Agaricomycotina</taxon>
        <taxon>Agaricomycetes</taxon>
        <taxon>Agaricomycetidae</taxon>
        <taxon>Boletales</taxon>
        <taxon>Coniophorineae</taxon>
        <taxon>Coniophoraceae</taxon>
        <taxon>Coniophora</taxon>
    </lineage>
</organism>
<dbReference type="PANTHER" id="PTHR48024:SF56">
    <property type="entry name" value="HETEROGENEOUS NUCLEAR RIBONUCLEOPROTEIN A0"/>
    <property type="match status" value="1"/>
</dbReference>
<feature type="domain" description="RRM" evidence="3">
    <location>
        <begin position="2"/>
        <end position="72"/>
    </location>
</feature>
<keyword evidence="5" id="KW-1185">Reference proteome</keyword>
<dbReference type="InterPro" id="IPR000504">
    <property type="entry name" value="RRM_dom"/>
</dbReference>
<dbReference type="CDD" id="cd00590">
    <property type="entry name" value="RRM_SF"/>
    <property type="match status" value="1"/>
</dbReference>
<name>A0A5M3MU07_CONPW</name>
<protein>
    <recommendedName>
        <fullName evidence="3">RRM domain-containing protein</fullName>
    </recommendedName>
</protein>
<dbReference type="AlphaFoldDB" id="A0A5M3MU07"/>
<dbReference type="RefSeq" id="XP_007766611.1">
    <property type="nucleotide sequence ID" value="XM_007768421.1"/>
</dbReference>
<evidence type="ECO:0000313" key="5">
    <source>
        <dbReference type="Proteomes" id="UP000053558"/>
    </source>
</evidence>
<dbReference type="PANTHER" id="PTHR48024">
    <property type="entry name" value="GEO13361P1-RELATED"/>
    <property type="match status" value="1"/>
</dbReference>
<comment type="caution">
    <text evidence="4">The sequence shown here is derived from an EMBL/GenBank/DDBJ whole genome shotgun (WGS) entry which is preliminary data.</text>
</comment>
<evidence type="ECO:0000313" key="4">
    <source>
        <dbReference type="EMBL" id="EIW82586.1"/>
    </source>
</evidence>
<keyword evidence="1 2" id="KW-0694">RNA-binding</keyword>
<dbReference type="InterPro" id="IPR050886">
    <property type="entry name" value="RNA-binding_reg"/>
</dbReference>
<dbReference type="KEGG" id="cput:CONPUDRAFT_151660"/>
<dbReference type="InterPro" id="IPR035979">
    <property type="entry name" value="RBD_domain_sf"/>
</dbReference>